<sequence>MRRSRAWSPRGTQAVIELPLARAVSHTVIVAVSAFGVVNVSLRDPGNVKKRKVVGAKKRKAPGDNGSAIPKRTTSGHHLQFISDTLDIIDEFPNMKGFHIVMDNAPIHSHDIVDPVIVERGYIPVYLPPYSSELNPIEMF</sequence>
<keyword evidence="1" id="KW-0812">Transmembrane</keyword>
<dbReference type="Gene3D" id="3.30.420.10">
    <property type="entry name" value="Ribonuclease H-like superfamily/Ribonuclease H"/>
    <property type="match status" value="1"/>
</dbReference>
<keyword evidence="1" id="KW-1133">Transmembrane helix</keyword>
<evidence type="ECO:0000259" key="2">
    <source>
        <dbReference type="Pfam" id="PF13358"/>
    </source>
</evidence>
<organism evidence="3">
    <name type="scientific">Mucor ambiguus</name>
    <dbReference type="NCBI Taxonomy" id="91626"/>
    <lineage>
        <taxon>Eukaryota</taxon>
        <taxon>Fungi</taxon>
        <taxon>Fungi incertae sedis</taxon>
        <taxon>Mucoromycota</taxon>
        <taxon>Mucoromycotina</taxon>
        <taxon>Mucoromycetes</taxon>
        <taxon>Mucorales</taxon>
        <taxon>Mucorineae</taxon>
        <taxon>Mucoraceae</taxon>
        <taxon>Mucor</taxon>
    </lineage>
</organism>
<dbReference type="OrthoDB" id="2276491at2759"/>
<dbReference type="InterPro" id="IPR038717">
    <property type="entry name" value="Tc1-like_DDE_dom"/>
</dbReference>
<dbReference type="InterPro" id="IPR036397">
    <property type="entry name" value="RNaseH_sf"/>
</dbReference>
<gene>
    <name evidence="3" type="ORF">MAM1_0691d11127</name>
</gene>
<keyword evidence="4" id="KW-1185">Reference proteome</keyword>
<proteinExistence type="predicted"/>
<feature type="domain" description="Tc1-like transposase DDE" evidence="2">
    <location>
        <begin position="71"/>
        <end position="139"/>
    </location>
</feature>
<dbReference type="Proteomes" id="UP000053815">
    <property type="component" value="Unassembled WGS sequence"/>
</dbReference>
<dbReference type="STRING" id="91626.A0A0C9N9W5"/>
<evidence type="ECO:0000313" key="4">
    <source>
        <dbReference type="Proteomes" id="UP000053815"/>
    </source>
</evidence>
<evidence type="ECO:0000256" key="1">
    <source>
        <dbReference type="SAM" id="Phobius"/>
    </source>
</evidence>
<dbReference type="EMBL" id="DF836980">
    <property type="protein sequence ID" value="GAN11558.1"/>
    <property type="molecule type" value="Genomic_DNA"/>
</dbReference>
<accession>A0A0C9N9W5</accession>
<dbReference type="AlphaFoldDB" id="A0A0C9N9W5"/>
<dbReference type="Pfam" id="PF13358">
    <property type="entry name" value="DDE_3"/>
    <property type="match status" value="1"/>
</dbReference>
<reference evidence="3" key="1">
    <citation type="submission" date="2014-09" db="EMBL/GenBank/DDBJ databases">
        <title>Draft genome sequence of an oleaginous Mucoromycotina fungus Mucor ambiguus NBRC6742.</title>
        <authorList>
            <person name="Takeda I."/>
            <person name="Yamane N."/>
            <person name="Morita T."/>
            <person name="Tamano K."/>
            <person name="Machida M."/>
            <person name="Baker S."/>
            <person name="Koike H."/>
        </authorList>
    </citation>
    <scope>NUCLEOTIDE SEQUENCE</scope>
    <source>
        <strain evidence="3">NBRC 6742</strain>
    </source>
</reference>
<dbReference type="GO" id="GO:0003676">
    <property type="term" value="F:nucleic acid binding"/>
    <property type="evidence" value="ECO:0007669"/>
    <property type="project" value="InterPro"/>
</dbReference>
<protein>
    <recommendedName>
        <fullName evidence="2">Tc1-like transposase DDE domain-containing protein</fullName>
    </recommendedName>
</protein>
<name>A0A0C9N9W5_9FUNG</name>
<evidence type="ECO:0000313" key="3">
    <source>
        <dbReference type="EMBL" id="GAN11558.1"/>
    </source>
</evidence>
<keyword evidence="1" id="KW-0472">Membrane</keyword>
<feature type="transmembrane region" description="Helical" evidence="1">
    <location>
        <begin position="20"/>
        <end position="42"/>
    </location>
</feature>